<protein>
    <submittedName>
        <fullName evidence="1">11267_t:CDS:1</fullName>
    </submittedName>
</protein>
<name>A0ACA9N3F1_9GLOM</name>
<reference evidence="1" key="1">
    <citation type="submission" date="2021-06" db="EMBL/GenBank/DDBJ databases">
        <authorList>
            <person name="Kallberg Y."/>
            <person name="Tangrot J."/>
            <person name="Rosling A."/>
        </authorList>
    </citation>
    <scope>NUCLEOTIDE SEQUENCE</scope>
    <source>
        <strain evidence="1">AU212A</strain>
    </source>
</reference>
<feature type="non-terminal residue" evidence="1">
    <location>
        <position position="1"/>
    </location>
</feature>
<organism evidence="1 2">
    <name type="scientific">Scutellospora calospora</name>
    <dbReference type="NCBI Taxonomy" id="85575"/>
    <lineage>
        <taxon>Eukaryota</taxon>
        <taxon>Fungi</taxon>
        <taxon>Fungi incertae sedis</taxon>
        <taxon>Mucoromycota</taxon>
        <taxon>Glomeromycotina</taxon>
        <taxon>Glomeromycetes</taxon>
        <taxon>Diversisporales</taxon>
        <taxon>Gigasporaceae</taxon>
        <taxon>Scutellospora</taxon>
    </lineage>
</organism>
<proteinExistence type="predicted"/>
<gene>
    <name evidence="1" type="ORF">SCALOS_LOCUS7738</name>
</gene>
<evidence type="ECO:0000313" key="2">
    <source>
        <dbReference type="Proteomes" id="UP000789860"/>
    </source>
</evidence>
<keyword evidence="2" id="KW-1185">Reference proteome</keyword>
<comment type="caution">
    <text evidence="1">The sequence shown here is derived from an EMBL/GenBank/DDBJ whole genome shotgun (WGS) entry which is preliminary data.</text>
</comment>
<dbReference type="Proteomes" id="UP000789860">
    <property type="component" value="Unassembled WGS sequence"/>
</dbReference>
<accession>A0ACA9N3F1</accession>
<evidence type="ECO:0000313" key="1">
    <source>
        <dbReference type="EMBL" id="CAG8623793.1"/>
    </source>
</evidence>
<dbReference type="EMBL" id="CAJVPM010018203">
    <property type="protein sequence ID" value="CAG8623793.1"/>
    <property type="molecule type" value="Genomic_DNA"/>
</dbReference>
<sequence length="124" mass="14142">LVPTSNQIVEDIDMEDVNFNIVDDYYEIDIDDDEFQLPKGWVVLGSTRFGKKGSRKKIKAKVVSILKQLFLNGNLNPKDKLIAKEMHEELLRFVDSEEIEEDHKGTVIKLETFKATGSSPNSED</sequence>